<keyword evidence="5" id="KW-0119">Carbohydrate metabolism</keyword>
<dbReference type="PANTHER" id="PTHR30246">
    <property type="entry name" value="2-KETO-3-DEOXY-6-PHOSPHOGLUCONATE ALDOLASE"/>
    <property type="match status" value="1"/>
</dbReference>
<dbReference type="PANTHER" id="PTHR30246:SF1">
    <property type="entry name" value="2-DEHYDRO-3-DEOXY-6-PHOSPHOGALACTONATE ALDOLASE-RELATED"/>
    <property type="match status" value="1"/>
</dbReference>
<name>A0A382ET20_9ZZZZ</name>
<evidence type="ECO:0000256" key="2">
    <source>
        <dbReference type="ARBA" id="ARBA00006906"/>
    </source>
</evidence>
<comment type="subunit">
    <text evidence="3">Homotrimer.</text>
</comment>
<dbReference type="Pfam" id="PF01081">
    <property type="entry name" value="Aldolase"/>
    <property type="match status" value="1"/>
</dbReference>
<sequence>MALNSVLKRLRKLRIIPVVRASKPEIAETAIEWLTDAGFRTFEITLTIPDAFELITQYASRKDLLIGAGTVTSAEQAECCLDSGAKYLVSPCIVTELPGISHQKDVPCFLGAMTPTEVQSAVIAGADAVKIFPINLLGGASYLKALSSVFPQVHLIPTGGVKSDDISQYLEYGAMCVGLGGELVNEGLILDGQRETIIQLGKQVLQQTAAF</sequence>
<accession>A0A382ET20</accession>
<gene>
    <name evidence="6" type="ORF">METZ01_LOCUS205977</name>
</gene>
<dbReference type="Gene3D" id="3.20.20.70">
    <property type="entry name" value="Aldolase class I"/>
    <property type="match status" value="1"/>
</dbReference>
<evidence type="ECO:0000256" key="3">
    <source>
        <dbReference type="ARBA" id="ARBA00011233"/>
    </source>
</evidence>
<dbReference type="EMBL" id="UINC01045858">
    <property type="protein sequence ID" value="SVB53123.1"/>
    <property type="molecule type" value="Genomic_DNA"/>
</dbReference>
<dbReference type="InterPro" id="IPR013785">
    <property type="entry name" value="Aldolase_TIM"/>
</dbReference>
<keyword evidence="4" id="KW-0456">Lyase</keyword>
<proteinExistence type="inferred from homology"/>
<evidence type="ECO:0000256" key="5">
    <source>
        <dbReference type="ARBA" id="ARBA00023277"/>
    </source>
</evidence>
<evidence type="ECO:0000256" key="1">
    <source>
        <dbReference type="ARBA" id="ARBA00004761"/>
    </source>
</evidence>
<reference evidence="6" key="1">
    <citation type="submission" date="2018-05" db="EMBL/GenBank/DDBJ databases">
        <authorList>
            <person name="Lanie J.A."/>
            <person name="Ng W.-L."/>
            <person name="Kazmierczak K.M."/>
            <person name="Andrzejewski T.M."/>
            <person name="Davidsen T.M."/>
            <person name="Wayne K.J."/>
            <person name="Tettelin H."/>
            <person name="Glass J.I."/>
            <person name="Rusch D."/>
            <person name="Podicherti R."/>
            <person name="Tsui H.-C.T."/>
            <person name="Winkler M.E."/>
        </authorList>
    </citation>
    <scope>NUCLEOTIDE SEQUENCE</scope>
</reference>
<evidence type="ECO:0008006" key="7">
    <source>
        <dbReference type="Google" id="ProtNLM"/>
    </source>
</evidence>
<dbReference type="AlphaFoldDB" id="A0A382ET20"/>
<dbReference type="NCBIfam" id="TIGR01182">
    <property type="entry name" value="eda"/>
    <property type="match status" value="1"/>
</dbReference>
<organism evidence="6">
    <name type="scientific">marine metagenome</name>
    <dbReference type="NCBI Taxonomy" id="408172"/>
    <lineage>
        <taxon>unclassified sequences</taxon>
        <taxon>metagenomes</taxon>
        <taxon>ecological metagenomes</taxon>
    </lineage>
</organism>
<protein>
    <recommendedName>
        <fullName evidence="7">2-dehydro-3-deoxyphosphogluconate aldolase</fullName>
    </recommendedName>
</protein>
<dbReference type="InterPro" id="IPR000887">
    <property type="entry name" value="Aldlse_KDPG_KHG"/>
</dbReference>
<comment type="pathway">
    <text evidence="1">Carbohydrate acid metabolism.</text>
</comment>
<evidence type="ECO:0000256" key="4">
    <source>
        <dbReference type="ARBA" id="ARBA00023239"/>
    </source>
</evidence>
<evidence type="ECO:0000313" key="6">
    <source>
        <dbReference type="EMBL" id="SVB53123.1"/>
    </source>
</evidence>
<dbReference type="GO" id="GO:0016829">
    <property type="term" value="F:lyase activity"/>
    <property type="evidence" value="ECO:0007669"/>
    <property type="project" value="UniProtKB-KW"/>
</dbReference>
<dbReference type="CDD" id="cd00452">
    <property type="entry name" value="KDPG_aldolase"/>
    <property type="match status" value="1"/>
</dbReference>
<dbReference type="SUPFAM" id="SSF51569">
    <property type="entry name" value="Aldolase"/>
    <property type="match status" value="1"/>
</dbReference>
<comment type="similarity">
    <text evidence="2">Belongs to the KHG/KDPG aldolase family.</text>
</comment>